<dbReference type="Proteomes" id="UP000242263">
    <property type="component" value="Unassembled WGS sequence"/>
</dbReference>
<dbReference type="PANTHER" id="PTHR37163:SF1">
    <property type="entry name" value="DUF501 DOMAIN-CONTAINING PROTEIN"/>
    <property type="match status" value="1"/>
</dbReference>
<proteinExistence type="predicted"/>
<comment type="caution">
    <text evidence="1">The sequence shown here is derived from an EMBL/GenBank/DDBJ whole genome shotgun (WGS) entry which is preliminary data.</text>
</comment>
<evidence type="ECO:0000313" key="2">
    <source>
        <dbReference type="Proteomes" id="UP000242263"/>
    </source>
</evidence>
<name>A0A2I1M7N1_9BIFI</name>
<dbReference type="RefSeq" id="WP_049217586.1">
    <property type="nucleotide sequence ID" value="NZ_CAMYCS010000002.1"/>
</dbReference>
<dbReference type="InterPro" id="IPR007511">
    <property type="entry name" value="DUF501"/>
</dbReference>
<protein>
    <submittedName>
        <fullName evidence="1">DUF501 domain-containing protein</fullName>
    </submittedName>
</protein>
<dbReference type="EMBL" id="PKGU01000001">
    <property type="protein sequence ID" value="PKZ16141.1"/>
    <property type="molecule type" value="Genomic_DNA"/>
</dbReference>
<dbReference type="AlphaFoldDB" id="A0A2I1M7N1"/>
<evidence type="ECO:0000313" key="1">
    <source>
        <dbReference type="EMBL" id="PKZ16141.1"/>
    </source>
</evidence>
<sequence>MWPQHTYVSPQECVHYFLDNPATEEDMQAVEQQLGRYPRGMIAVGARCVCGSPLTTVTRPLVDGKIPFPTTFYLSHPGAVKAISHVEAAGRLTELTEQLKTDEELAAGYARAHEAFLAVRTALAESLGDSQEHIDGISAGGMPERVKCLHAILAQTLAMGPGVNPVGDLVMKEIAHEFDPNVCRCAH</sequence>
<organism evidence="1 2">
    <name type="scientific">Alloscardovia omnicolens</name>
    <dbReference type="NCBI Taxonomy" id="419015"/>
    <lineage>
        <taxon>Bacteria</taxon>
        <taxon>Bacillati</taxon>
        <taxon>Actinomycetota</taxon>
        <taxon>Actinomycetes</taxon>
        <taxon>Bifidobacteriales</taxon>
        <taxon>Bifidobacteriaceae</taxon>
        <taxon>Alloscardovia</taxon>
    </lineage>
</organism>
<accession>A0A2I1M7N1</accession>
<gene>
    <name evidence="1" type="ORF">CYJ32_01520</name>
</gene>
<dbReference type="Pfam" id="PF04417">
    <property type="entry name" value="DUF501"/>
    <property type="match status" value="1"/>
</dbReference>
<reference evidence="1 2" key="1">
    <citation type="submission" date="2017-12" db="EMBL/GenBank/DDBJ databases">
        <title>Phylogenetic diversity of female urinary microbiome.</title>
        <authorList>
            <person name="Thomas-White K."/>
            <person name="Wolfe A.J."/>
        </authorList>
    </citation>
    <scope>NUCLEOTIDE SEQUENCE [LARGE SCALE GENOMIC DNA]</scope>
    <source>
        <strain evidence="1 2">UMB0064</strain>
    </source>
</reference>
<dbReference type="PANTHER" id="PTHR37163">
    <property type="entry name" value="CONSERVED PROTEIN"/>
    <property type="match status" value="1"/>
</dbReference>